<evidence type="ECO:0000256" key="1">
    <source>
        <dbReference type="SAM" id="MobiDB-lite"/>
    </source>
</evidence>
<dbReference type="EMBL" id="JBAHYK010002131">
    <property type="protein sequence ID" value="KAL0565758.1"/>
    <property type="molecule type" value="Genomic_DNA"/>
</dbReference>
<keyword evidence="3" id="KW-1185">Reference proteome</keyword>
<organism evidence="2 3">
    <name type="scientific">Marasmius crinis-equi</name>
    <dbReference type="NCBI Taxonomy" id="585013"/>
    <lineage>
        <taxon>Eukaryota</taxon>
        <taxon>Fungi</taxon>
        <taxon>Dikarya</taxon>
        <taxon>Basidiomycota</taxon>
        <taxon>Agaricomycotina</taxon>
        <taxon>Agaricomycetes</taxon>
        <taxon>Agaricomycetidae</taxon>
        <taxon>Agaricales</taxon>
        <taxon>Marasmiineae</taxon>
        <taxon>Marasmiaceae</taxon>
        <taxon>Marasmius</taxon>
    </lineage>
</organism>
<protein>
    <submittedName>
        <fullName evidence="2">Uncharacterized protein</fullName>
    </submittedName>
</protein>
<reference evidence="2 3" key="1">
    <citation type="submission" date="2024-02" db="EMBL/GenBank/DDBJ databases">
        <title>A draft genome for the cacao thread blight pathogen Marasmius crinis-equi.</title>
        <authorList>
            <person name="Cohen S.P."/>
            <person name="Baruah I.K."/>
            <person name="Amoako-Attah I."/>
            <person name="Bukari Y."/>
            <person name="Meinhardt L.W."/>
            <person name="Bailey B.A."/>
        </authorList>
    </citation>
    <scope>NUCLEOTIDE SEQUENCE [LARGE SCALE GENOMIC DNA]</scope>
    <source>
        <strain evidence="2 3">GH-76</strain>
    </source>
</reference>
<sequence length="178" mass="20654">MCHYLGLPVALQLDFVSFNRYHWTNDVYKTMHEYQVARGFDPSTIDFARSVGYDHPVYKPIQTDSDRFEEFDVIEGRDSPYSRPGSPPVLHRSQIPDESDVDTDDEYSDANRDLFEDDASTILVPDDKGYIHIWLYDDYLRSISNEDSDSDSRSSKNHHKSRLKMDDICTRFADLALA</sequence>
<feature type="compositionally biased region" description="Acidic residues" evidence="1">
    <location>
        <begin position="97"/>
        <end position="108"/>
    </location>
</feature>
<dbReference type="Proteomes" id="UP001465976">
    <property type="component" value="Unassembled WGS sequence"/>
</dbReference>
<evidence type="ECO:0000313" key="3">
    <source>
        <dbReference type="Proteomes" id="UP001465976"/>
    </source>
</evidence>
<accession>A0ABR3ES65</accession>
<gene>
    <name evidence="2" type="ORF">V5O48_016263</name>
</gene>
<proteinExistence type="predicted"/>
<evidence type="ECO:0000313" key="2">
    <source>
        <dbReference type="EMBL" id="KAL0565758.1"/>
    </source>
</evidence>
<comment type="caution">
    <text evidence="2">The sequence shown here is derived from an EMBL/GenBank/DDBJ whole genome shotgun (WGS) entry which is preliminary data.</text>
</comment>
<feature type="region of interest" description="Disordered" evidence="1">
    <location>
        <begin position="76"/>
        <end position="108"/>
    </location>
</feature>
<name>A0ABR3ES65_9AGAR</name>